<protein>
    <submittedName>
        <fullName evidence="1">Uncharacterized protein</fullName>
    </submittedName>
</protein>
<keyword evidence="2" id="KW-1185">Reference proteome</keyword>
<proteinExistence type="predicted"/>
<evidence type="ECO:0000313" key="2">
    <source>
        <dbReference type="Proteomes" id="UP001143910"/>
    </source>
</evidence>
<organism evidence="1 2">
    <name type="scientific">Zarea fungicola</name>
    <dbReference type="NCBI Taxonomy" id="93591"/>
    <lineage>
        <taxon>Eukaryota</taxon>
        <taxon>Fungi</taxon>
        <taxon>Dikarya</taxon>
        <taxon>Ascomycota</taxon>
        <taxon>Pezizomycotina</taxon>
        <taxon>Sordariomycetes</taxon>
        <taxon>Hypocreomycetidae</taxon>
        <taxon>Hypocreales</taxon>
        <taxon>Cordycipitaceae</taxon>
        <taxon>Zarea</taxon>
    </lineage>
</organism>
<dbReference type="Proteomes" id="UP001143910">
    <property type="component" value="Unassembled WGS sequence"/>
</dbReference>
<reference evidence="1" key="1">
    <citation type="submission" date="2022-08" db="EMBL/GenBank/DDBJ databases">
        <title>Genome Sequence of Lecanicillium fungicola.</title>
        <authorList>
            <person name="Buettner E."/>
        </authorList>
    </citation>
    <scope>NUCLEOTIDE SEQUENCE</scope>
    <source>
        <strain evidence="1">Babe33</strain>
    </source>
</reference>
<accession>A0ACC1N7B1</accession>
<gene>
    <name evidence="1" type="ORF">NQ176_g5670</name>
</gene>
<name>A0ACC1N7B1_9HYPO</name>
<sequence length="180" mass="19146">MATPSTATRGVTPQQPHHRSSASSSSGSEYRAYQATTERSRHLSSSSSRSGGIETSSTVAGRRDSGAGIPRFLGQFKSWLSVSEPSAQAMKSQKREAFRKHGIDPKDPEAAAKMHLPLGTLPRDATTSTSGPTPEKRLAKERRNRPQSIKHGSVQSVSSGGSSNAPSVSGEMNQIAPWMS</sequence>
<comment type="caution">
    <text evidence="1">The sequence shown here is derived from an EMBL/GenBank/DDBJ whole genome shotgun (WGS) entry which is preliminary data.</text>
</comment>
<evidence type="ECO:0000313" key="1">
    <source>
        <dbReference type="EMBL" id="KAJ2975170.1"/>
    </source>
</evidence>
<dbReference type="EMBL" id="JANJQO010000740">
    <property type="protein sequence ID" value="KAJ2975170.1"/>
    <property type="molecule type" value="Genomic_DNA"/>
</dbReference>